<evidence type="ECO:0000313" key="1">
    <source>
        <dbReference type="EMBL" id="SPJ72001.1"/>
    </source>
</evidence>
<dbReference type="Proteomes" id="UP001187734">
    <property type="component" value="Unassembled WGS sequence"/>
</dbReference>
<reference evidence="1" key="1">
    <citation type="submission" date="2018-03" db="EMBL/GenBank/DDBJ databases">
        <authorList>
            <person name="Guldener U."/>
        </authorList>
    </citation>
    <scope>NUCLEOTIDE SEQUENCE</scope>
</reference>
<protein>
    <submittedName>
        <fullName evidence="1">Uncharacterized protein</fullName>
    </submittedName>
</protein>
<gene>
    <name evidence="1" type="ORF">FTOL_01729</name>
</gene>
<dbReference type="AlphaFoldDB" id="A0AAE8SE03"/>
<comment type="caution">
    <text evidence="1">The sequence shown here is derived from an EMBL/GenBank/DDBJ whole genome shotgun (WGS) entry which is preliminary data.</text>
</comment>
<name>A0AAE8SE03_9HYPO</name>
<keyword evidence="2" id="KW-1185">Reference proteome</keyword>
<sequence>MTILRNIHSSQYQRHQIYNEPFFNMQFQNILAVFTTMLAFAVAAPVAEPAPAEEQVERRDHYCRQENGHFVIC</sequence>
<evidence type="ECO:0000313" key="2">
    <source>
        <dbReference type="Proteomes" id="UP001187734"/>
    </source>
</evidence>
<proteinExistence type="predicted"/>
<accession>A0AAE8SE03</accession>
<organism evidence="1 2">
    <name type="scientific">Fusarium torulosum</name>
    <dbReference type="NCBI Taxonomy" id="33205"/>
    <lineage>
        <taxon>Eukaryota</taxon>
        <taxon>Fungi</taxon>
        <taxon>Dikarya</taxon>
        <taxon>Ascomycota</taxon>
        <taxon>Pezizomycotina</taxon>
        <taxon>Sordariomycetes</taxon>
        <taxon>Hypocreomycetidae</taxon>
        <taxon>Hypocreales</taxon>
        <taxon>Nectriaceae</taxon>
        <taxon>Fusarium</taxon>
    </lineage>
</organism>
<dbReference type="EMBL" id="ONZP01000050">
    <property type="protein sequence ID" value="SPJ72001.1"/>
    <property type="molecule type" value="Genomic_DNA"/>
</dbReference>